<protein>
    <submittedName>
        <fullName evidence="1">Uncharacterized protein</fullName>
    </submittedName>
</protein>
<reference evidence="1 2" key="1">
    <citation type="submission" date="2021-11" db="EMBL/GenBank/DDBJ databases">
        <title>Black yeast isolated from Biological Soil Crust.</title>
        <authorList>
            <person name="Kurbessoian T."/>
        </authorList>
    </citation>
    <scope>NUCLEOTIDE SEQUENCE [LARGE SCALE GENOMIC DNA]</scope>
    <source>
        <strain evidence="1 2">CCFEE 5522</strain>
    </source>
</reference>
<sequence>MSSLVWKSQIQYLATTSTFHGANLRDLARIPGCKPGSPDRLLLGNHRSTSTLNLIILRLSTMPTFTGAEMCKDEFLWGTLAELG</sequence>
<comment type="caution">
    <text evidence="1">The sequence shown here is derived from an EMBL/GenBank/DDBJ whole genome shotgun (WGS) entry which is preliminary data.</text>
</comment>
<dbReference type="Proteomes" id="UP001324427">
    <property type="component" value="Unassembled WGS sequence"/>
</dbReference>
<name>A0AAV9J5X5_9PEZI</name>
<organism evidence="1 2">
    <name type="scientific">Oleoguttula mirabilis</name>
    <dbReference type="NCBI Taxonomy" id="1507867"/>
    <lineage>
        <taxon>Eukaryota</taxon>
        <taxon>Fungi</taxon>
        <taxon>Dikarya</taxon>
        <taxon>Ascomycota</taxon>
        <taxon>Pezizomycotina</taxon>
        <taxon>Dothideomycetes</taxon>
        <taxon>Dothideomycetidae</taxon>
        <taxon>Mycosphaerellales</taxon>
        <taxon>Teratosphaeriaceae</taxon>
        <taxon>Oleoguttula</taxon>
    </lineage>
</organism>
<gene>
    <name evidence="1" type="ORF">LTR36_009763</name>
</gene>
<keyword evidence="2" id="KW-1185">Reference proteome</keyword>
<dbReference type="AlphaFoldDB" id="A0AAV9J5X5"/>
<accession>A0AAV9J5X5</accession>
<evidence type="ECO:0000313" key="1">
    <source>
        <dbReference type="EMBL" id="KAK4540098.1"/>
    </source>
</evidence>
<proteinExistence type="predicted"/>
<evidence type="ECO:0000313" key="2">
    <source>
        <dbReference type="Proteomes" id="UP001324427"/>
    </source>
</evidence>
<dbReference type="EMBL" id="JAVFHQ010000074">
    <property type="protein sequence ID" value="KAK4540098.1"/>
    <property type="molecule type" value="Genomic_DNA"/>
</dbReference>